<comment type="similarity">
    <text evidence="7">Belongs to the binding-protein-dependent transport system permease family.</text>
</comment>
<evidence type="ECO:0000256" key="3">
    <source>
        <dbReference type="ARBA" id="ARBA00022475"/>
    </source>
</evidence>
<dbReference type="AlphaFoldDB" id="A0A1I3NYG1"/>
<dbReference type="GO" id="GO:0055085">
    <property type="term" value="P:transmembrane transport"/>
    <property type="evidence" value="ECO:0007669"/>
    <property type="project" value="InterPro"/>
</dbReference>
<evidence type="ECO:0000256" key="6">
    <source>
        <dbReference type="ARBA" id="ARBA00023136"/>
    </source>
</evidence>
<dbReference type="InterPro" id="IPR000515">
    <property type="entry name" value="MetI-like"/>
</dbReference>
<feature type="transmembrane region" description="Helical" evidence="7">
    <location>
        <begin position="122"/>
        <end position="144"/>
    </location>
</feature>
<evidence type="ECO:0000256" key="7">
    <source>
        <dbReference type="RuleBase" id="RU363032"/>
    </source>
</evidence>
<dbReference type="Gene3D" id="1.10.3720.10">
    <property type="entry name" value="MetI-like"/>
    <property type="match status" value="1"/>
</dbReference>
<dbReference type="OrthoDB" id="9786495at2"/>
<evidence type="ECO:0000256" key="1">
    <source>
        <dbReference type="ARBA" id="ARBA00004651"/>
    </source>
</evidence>
<evidence type="ECO:0000256" key="4">
    <source>
        <dbReference type="ARBA" id="ARBA00022692"/>
    </source>
</evidence>
<evidence type="ECO:0000259" key="8">
    <source>
        <dbReference type="PROSITE" id="PS50928"/>
    </source>
</evidence>
<name>A0A1I3NYG1_9RHOB</name>
<dbReference type="EMBL" id="FORA01000002">
    <property type="protein sequence ID" value="SFJ14249.1"/>
    <property type="molecule type" value="Genomic_DNA"/>
</dbReference>
<feature type="domain" description="ABC transmembrane type-1" evidence="8">
    <location>
        <begin position="57"/>
        <end position="237"/>
    </location>
</feature>
<dbReference type="GO" id="GO:0005886">
    <property type="term" value="C:plasma membrane"/>
    <property type="evidence" value="ECO:0007669"/>
    <property type="project" value="UniProtKB-SubCell"/>
</dbReference>
<organism evidence="9 10">
    <name type="scientific">Jannaschia pohangensis</name>
    <dbReference type="NCBI Taxonomy" id="390807"/>
    <lineage>
        <taxon>Bacteria</taxon>
        <taxon>Pseudomonadati</taxon>
        <taxon>Pseudomonadota</taxon>
        <taxon>Alphaproteobacteria</taxon>
        <taxon>Rhodobacterales</taxon>
        <taxon>Roseobacteraceae</taxon>
        <taxon>Jannaschia</taxon>
    </lineage>
</organism>
<proteinExistence type="inferred from homology"/>
<feature type="transmembrane region" description="Helical" evidence="7">
    <location>
        <begin position="175"/>
        <end position="194"/>
    </location>
</feature>
<sequence length="257" mass="27820">MTEKNRIRLLSFSLIFGFFLMWEVLCLLLNVSDLVLPRPSEIIVTLWVKFPVLWPHILQTLYSTLTGFVLGVMIGVTLGVIVGTSKVAYAVAYPLLVGFSSIPKVAVVPIFVLWFGSGTTPAILTAMVICVFPIVVNIATGLATTEPDLEDVLKTLGASKKEILWNVGLPRTMPYFFASLKVAITLSFVGAVLSETVASNRGIGNVMMTASSNFQVSLVFAGLIVLALLGVALYAFFSLLERRVTGWATRGNDIAVT</sequence>
<dbReference type="InterPro" id="IPR035906">
    <property type="entry name" value="MetI-like_sf"/>
</dbReference>
<reference evidence="9 10" key="1">
    <citation type="submission" date="2016-10" db="EMBL/GenBank/DDBJ databases">
        <authorList>
            <person name="de Groot N.N."/>
        </authorList>
    </citation>
    <scope>NUCLEOTIDE SEQUENCE [LARGE SCALE GENOMIC DNA]</scope>
    <source>
        <strain evidence="9 10">DSM 19073</strain>
    </source>
</reference>
<protein>
    <submittedName>
        <fullName evidence="9">NitT/TauT family transport system permease protein</fullName>
    </submittedName>
</protein>
<evidence type="ECO:0000256" key="5">
    <source>
        <dbReference type="ARBA" id="ARBA00022989"/>
    </source>
</evidence>
<keyword evidence="2 7" id="KW-0813">Transport</keyword>
<evidence type="ECO:0000313" key="10">
    <source>
        <dbReference type="Proteomes" id="UP000199110"/>
    </source>
</evidence>
<dbReference type="PROSITE" id="PS50928">
    <property type="entry name" value="ABC_TM1"/>
    <property type="match status" value="1"/>
</dbReference>
<keyword evidence="5 7" id="KW-1133">Transmembrane helix</keyword>
<dbReference type="Proteomes" id="UP000199110">
    <property type="component" value="Unassembled WGS sequence"/>
</dbReference>
<accession>A0A1I3NYG1</accession>
<feature type="transmembrane region" description="Helical" evidence="7">
    <location>
        <begin position="95"/>
        <end position="116"/>
    </location>
</feature>
<keyword evidence="10" id="KW-1185">Reference proteome</keyword>
<keyword evidence="6 7" id="KW-0472">Membrane</keyword>
<feature type="transmembrane region" description="Helical" evidence="7">
    <location>
        <begin position="214"/>
        <end position="237"/>
    </location>
</feature>
<dbReference type="PANTHER" id="PTHR30151">
    <property type="entry name" value="ALKANE SULFONATE ABC TRANSPORTER-RELATED, MEMBRANE SUBUNIT"/>
    <property type="match status" value="1"/>
</dbReference>
<feature type="transmembrane region" description="Helical" evidence="7">
    <location>
        <begin position="61"/>
        <end position="83"/>
    </location>
</feature>
<dbReference type="PANTHER" id="PTHR30151:SF20">
    <property type="entry name" value="ABC TRANSPORTER PERMEASE PROTEIN HI_0355-RELATED"/>
    <property type="match status" value="1"/>
</dbReference>
<evidence type="ECO:0000313" key="9">
    <source>
        <dbReference type="EMBL" id="SFJ14249.1"/>
    </source>
</evidence>
<dbReference type="STRING" id="390807.SAMN04488095_2289"/>
<keyword evidence="3" id="KW-1003">Cell membrane</keyword>
<feature type="transmembrane region" description="Helical" evidence="7">
    <location>
        <begin position="12"/>
        <end position="31"/>
    </location>
</feature>
<gene>
    <name evidence="9" type="ORF">SAMN04488095_2289</name>
</gene>
<dbReference type="SUPFAM" id="SSF161098">
    <property type="entry name" value="MetI-like"/>
    <property type="match status" value="1"/>
</dbReference>
<keyword evidence="4 7" id="KW-0812">Transmembrane</keyword>
<evidence type="ECO:0000256" key="2">
    <source>
        <dbReference type="ARBA" id="ARBA00022448"/>
    </source>
</evidence>
<dbReference type="RefSeq" id="WP_092780283.1">
    <property type="nucleotide sequence ID" value="NZ_FORA01000002.1"/>
</dbReference>
<dbReference type="CDD" id="cd06261">
    <property type="entry name" value="TM_PBP2"/>
    <property type="match status" value="1"/>
</dbReference>
<comment type="subcellular location">
    <subcellularLocation>
        <location evidence="1 7">Cell membrane</location>
        <topology evidence="1 7">Multi-pass membrane protein</topology>
    </subcellularLocation>
</comment>
<dbReference type="Pfam" id="PF00528">
    <property type="entry name" value="BPD_transp_1"/>
    <property type="match status" value="1"/>
</dbReference>